<protein>
    <recommendedName>
        <fullName evidence="1">DUF7065 domain-containing protein</fullName>
    </recommendedName>
</protein>
<dbReference type="EMBL" id="CP098502">
    <property type="protein sequence ID" value="UTI66929.1"/>
    <property type="molecule type" value="Genomic_DNA"/>
</dbReference>
<gene>
    <name evidence="2" type="ORF">NBH00_12140</name>
</gene>
<dbReference type="InterPro" id="IPR055493">
    <property type="entry name" value="DUF7065"/>
</dbReference>
<accession>A0ABY5E142</accession>
<evidence type="ECO:0000313" key="3">
    <source>
        <dbReference type="Proteomes" id="UP001056035"/>
    </source>
</evidence>
<evidence type="ECO:0000259" key="1">
    <source>
        <dbReference type="Pfam" id="PF23213"/>
    </source>
</evidence>
<evidence type="ECO:0000313" key="2">
    <source>
        <dbReference type="EMBL" id="UTI66929.1"/>
    </source>
</evidence>
<dbReference type="Pfam" id="PF23213">
    <property type="entry name" value="DUF7065"/>
    <property type="match status" value="1"/>
</dbReference>
<dbReference type="RefSeq" id="WP_254573581.1">
    <property type="nucleotide sequence ID" value="NZ_CP098502.1"/>
</dbReference>
<proteinExistence type="predicted"/>
<feature type="domain" description="DUF7065" evidence="1">
    <location>
        <begin position="7"/>
        <end position="169"/>
    </location>
</feature>
<sequence>MAITSAHEQPQPSSSAAFSDAVTFAFGDPAADVYGVARVGLSTGPDGEPQGSGLAIVFTGREPVAVRAAGGLPVAEPSFDAVDAAGVRTTTVTPLREWTLSFTGEDGTVGFALTYTALSEPGEVEPGSAAAKHGGMEGYEQLCRVTGTAQVRGGTRAIDCLGQRGHSWGAPDWDRLTLARTVSAWAGEDLGVALTSVRPVKAKSHADEAVAAAIFAAPADDAPGLAVAIAPDEARLSTTYDGEGRQRRAGLEIYETEEGYPHRGAGDVICGTSLDLGRLRLDCAFFRWQLDGREGVGRYDILRRVEDLA</sequence>
<reference evidence="2 3" key="1">
    <citation type="submission" date="2022-06" db="EMBL/GenBank/DDBJ databases">
        <title>Paraconexibacter antarcticus.</title>
        <authorList>
            <person name="Kim C.S."/>
        </authorList>
    </citation>
    <scope>NUCLEOTIDE SEQUENCE [LARGE SCALE GENOMIC DNA]</scope>
    <source>
        <strain evidence="2 3">02-257</strain>
    </source>
</reference>
<name>A0ABY5E142_9ACTN</name>
<dbReference type="Proteomes" id="UP001056035">
    <property type="component" value="Chromosome"/>
</dbReference>
<organism evidence="2 3">
    <name type="scientific">Paraconexibacter antarcticus</name>
    <dbReference type="NCBI Taxonomy" id="2949664"/>
    <lineage>
        <taxon>Bacteria</taxon>
        <taxon>Bacillati</taxon>
        <taxon>Actinomycetota</taxon>
        <taxon>Thermoleophilia</taxon>
        <taxon>Solirubrobacterales</taxon>
        <taxon>Paraconexibacteraceae</taxon>
        <taxon>Paraconexibacter</taxon>
    </lineage>
</organism>
<keyword evidence="3" id="KW-1185">Reference proteome</keyword>